<evidence type="ECO:0000313" key="2">
    <source>
        <dbReference type="EMBL" id="KAK8177804.1"/>
    </source>
</evidence>
<gene>
    <name evidence="2" type="ORF">IWX90DRAFT_482770</name>
</gene>
<keyword evidence="3" id="KW-1185">Reference proteome</keyword>
<evidence type="ECO:0000256" key="1">
    <source>
        <dbReference type="SAM" id="MobiDB-lite"/>
    </source>
</evidence>
<comment type="caution">
    <text evidence="2">The sequence shown here is derived from an EMBL/GenBank/DDBJ whole genome shotgun (WGS) entry which is preliminary data.</text>
</comment>
<feature type="compositionally biased region" description="Basic and acidic residues" evidence="1">
    <location>
        <begin position="345"/>
        <end position="357"/>
    </location>
</feature>
<feature type="compositionally biased region" description="Low complexity" evidence="1">
    <location>
        <begin position="237"/>
        <end position="247"/>
    </location>
</feature>
<proteinExistence type="predicted"/>
<feature type="compositionally biased region" description="Pro residues" evidence="1">
    <location>
        <begin position="206"/>
        <end position="219"/>
    </location>
</feature>
<protein>
    <submittedName>
        <fullName evidence="2">Uncharacterized protein</fullName>
    </submittedName>
</protein>
<feature type="region of interest" description="Disordered" evidence="1">
    <location>
        <begin position="117"/>
        <end position="154"/>
    </location>
</feature>
<reference evidence="2 3" key="1">
    <citation type="journal article" date="2022" name="G3 (Bethesda)">
        <title>Enemy or ally: a genomic approach to elucidate the lifestyle of Phyllosticta citrichinaensis.</title>
        <authorList>
            <person name="Buijs V.A."/>
            <person name="Groenewald J.Z."/>
            <person name="Haridas S."/>
            <person name="LaButti K.M."/>
            <person name="Lipzen A."/>
            <person name="Martin F.M."/>
            <person name="Barry K."/>
            <person name="Grigoriev I.V."/>
            <person name="Crous P.W."/>
            <person name="Seidl M.F."/>
        </authorList>
    </citation>
    <scope>NUCLEOTIDE SEQUENCE [LARGE SCALE GENOMIC DNA]</scope>
    <source>
        <strain evidence="2 3">CBS 129764</strain>
    </source>
</reference>
<name>A0ABR1Y7B5_9PEZI</name>
<dbReference type="EMBL" id="JBBWUH010000001">
    <property type="protein sequence ID" value="KAK8177804.1"/>
    <property type="molecule type" value="Genomic_DNA"/>
</dbReference>
<feature type="region of interest" description="Disordered" evidence="1">
    <location>
        <begin position="168"/>
        <end position="263"/>
    </location>
</feature>
<accession>A0ABR1Y7B5</accession>
<organism evidence="2 3">
    <name type="scientific">Phyllosticta citrichinensis</name>
    <dbReference type="NCBI Taxonomy" id="1130410"/>
    <lineage>
        <taxon>Eukaryota</taxon>
        <taxon>Fungi</taxon>
        <taxon>Dikarya</taxon>
        <taxon>Ascomycota</taxon>
        <taxon>Pezizomycotina</taxon>
        <taxon>Dothideomycetes</taxon>
        <taxon>Dothideomycetes incertae sedis</taxon>
        <taxon>Botryosphaeriales</taxon>
        <taxon>Phyllostictaceae</taxon>
        <taxon>Phyllosticta</taxon>
    </lineage>
</organism>
<feature type="region of interest" description="Disordered" evidence="1">
    <location>
        <begin position="336"/>
        <end position="371"/>
    </location>
</feature>
<feature type="compositionally biased region" description="Gly residues" evidence="1">
    <location>
        <begin position="248"/>
        <end position="258"/>
    </location>
</feature>
<dbReference type="Proteomes" id="UP001456524">
    <property type="component" value="Unassembled WGS sequence"/>
</dbReference>
<evidence type="ECO:0000313" key="3">
    <source>
        <dbReference type="Proteomes" id="UP001456524"/>
    </source>
</evidence>
<feature type="compositionally biased region" description="Polar residues" evidence="1">
    <location>
        <begin position="359"/>
        <end position="371"/>
    </location>
</feature>
<sequence length="371" mass="38951">MCRTYHWTCNICGRSQTRGQRCSNALAGTVNCPNNTRADGPPPQAEHNGLRCAYCYTPTLKTETHFVNPASFATNARWEPRHAIMSPSRDTNGQQQPAPTDYQSLSSGMAAAMRSHPGMTTTPNPSIHHHQYSNSGYAQPVLPHGQHPHHRLPAAPGALPILAQQHHHGRFASPTPPSLPIDPLLAHPHGRPHHHAVRPDSHAPTATPPPFQPHAPPSTPAEHHLSPEQALPPHPHASPTAAAAAAATGGGGGGGEGPATGAAHLRPTADMLASMTATRTALFAQAEARRAAAIEKAQREAEQNGGKQGSDVAGDAEVEAAWYAMWAGCGVSPAAVSAAQTAAAVERRGREKRKEDATSDGNQETSGTGHD</sequence>